<dbReference type="Proteomes" id="UP001162131">
    <property type="component" value="Unassembled WGS sequence"/>
</dbReference>
<comment type="caution">
    <text evidence="2">The sequence shown here is derived from an EMBL/GenBank/DDBJ whole genome shotgun (WGS) entry which is preliminary data.</text>
</comment>
<sequence>MYQFATSDQMKLKLTILAQIKKRQIQRAYLIWYNEASKNSIIAKYNKLKAYALKLLRKRSPGRAPKIEIKSVKSPKTPEIEEKGAPAPMYTERAKTSSTDKQFLLKTFSFPKKPKEQATPSTKEHTPNRRTPVKRNTSAPPKSPKNLFDKIRNDLQQKALRSDTPTERKSIEIGERLFRNAEVINKKKEILRSNSKENYSFKPKILESTHKWLNKRDGKADQAKKEQVAIVSCSEVMTSRANRFGFLKTFDPECNMADQSNEELEVALGESSEKRTNTSSEIIWMAGG</sequence>
<feature type="compositionally biased region" description="Basic and acidic residues" evidence="1">
    <location>
        <begin position="71"/>
        <end position="84"/>
    </location>
</feature>
<evidence type="ECO:0000313" key="3">
    <source>
        <dbReference type="Proteomes" id="UP001162131"/>
    </source>
</evidence>
<feature type="region of interest" description="Disordered" evidence="1">
    <location>
        <begin position="71"/>
        <end position="148"/>
    </location>
</feature>
<gene>
    <name evidence="2" type="ORF">BSTOLATCC_MIC45709</name>
</gene>
<dbReference type="EMBL" id="CAJZBQ010000045">
    <property type="protein sequence ID" value="CAG9328254.1"/>
    <property type="molecule type" value="Genomic_DNA"/>
</dbReference>
<evidence type="ECO:0000256" key="1">
    <source>
        <dbReference type="SAM" id="MobiDB-lite"/>
    </source>
</evidence>
<keyword evidence="3" id="KW-1185">Reference proteome</keyword>
<organism evidence="2 3">
    <name type="scientific">Blepharisma stoltei</name>
    <dbReference type="NCBI Taxonomy" id="1481888"/>
    <lineage>
        <taxon>Eukaryota</taxon>
        <taxon>Sar</taxon>
        <taxon>Alveolata</taxon>
        <taxon>Ciliophora</taxon>
        <taxon>Postciliodesmatophora</taxon>
        <taxon>Heterotrichea</taxon>
        <taxon>Heterotrichida</taxon>
        <taxon>Blepharismidae</taxon>
        <taxon>Blepharisma</taxon>
    </lineage>
</organism>
<dbReference type="AlphaFoldDB" id="A0AAU9JXV7"/>
<evidence type="ECO:0000313" key="2">
    <source>
        <dbReference type="EMBL" id="CAG9328254.1"/>
    </source>
</evidence>
<accession>A0AAU9JXV7</accession>
<protein>
    <submittedName>
        <fullName evidence="2">Uncharacterized protein</fullName>
    </submittedName>
</protein>
<proteinExistence type="predicted"/>
<name>A0AAU9JXV7_9CILI</name>
<reference evidence="2" key="1">
    <citation type="submission" date="2021-09" db="EMBL/GenBank/DDBJ databases">
        <authorList>
            <consortium name="AG Swart"/>
            <person name="Singh M."/>
            <person name="Singh A."/>
            <person name="Seah K."/>
            <person name="Emmerich C."/>
        </authorList>
    </citation>
    <scope>NUCLEOTIDE SEQUENCE</scope>
    <source>
        <strain evidence="2">ATCC30299</strain>
    </source>
</reference>